<reference evidence="4" key="1">
    <citation type="submission" date="2020-10" db="EMBL/GenBank/DDBJ databases">
        <authorList>
            <person name="Gilroy R."/>
        </authorList>
    </citation>
    <scope>NUCLEOTIDE SEQUENCE</scope>
    <source>
        <strain evidence="4">ChiHile30-977</strain>
    </source>
</reference>
<evidence type="ECO:0000313" key="5">
    <source>
        <dbReference type="Proteomes" id="UP000886819"/>
    </source>
</evidence>
<comment type="caution">
    <text evidence="4">The sequence shown here is derived from an EMBL/GenBank/DDBJ whole genome shotgun (WGS) entry which is preliminary data.</text>
</comment>
<gene>
    <name evidence="4" type="ORF">IAA66_01310</name>
</gene>
<evidence type="ECO:0000256" key="1">
    <source>
        <dbReference type="ARBA" id="ARBA00022801"/>
    </source>
</evidence>
<protein>
    <submittedName>
        <fullName evidence="4">MBL fold metallo-hydrolase</fullName>
    </submittedName>
</protein>
<dbReference type="Proteomes" id="UP000886819">
    <property type="component" value="Unassembled WGS sequence"/>
</dbReference>
<reference evidence="4" key="2">
    <citation type="journal article" date="2021" name="PeerJ">
        <title>Extensive microbial diversity within the chicken gut microbiome revealed by metagenomics and culture.</title>
        <authorList>
            <person name="Gilroy R."/>
            <person name="Ravi A."/>
            <person name="Getino M."/>
            <person name="Pursley I."/>
            <person name="Horton D.L."/>
            <person name="Alikhan N.F."/>
            <person name="Baker D."/>
            <person name="Gharbi K."/>
            <person name="Hall N."/>
            <person name="Watson M."/>
            <person name="Adriaenssens E.M."/>
            <person name="Foster-Nyarko E."/>
            <person name="Jarju S."/>
            <person name="Secka A."/>
            <person name="Antonio M."/>
            <person name="Oren A."/>
            <person name="Chaudhuri R.R."/>
            <person name="La Ragione R."/>
            <person name="Hildebrand F."/>
            <person name="Pallen M.J."/>
        </authorList>
    </citation>
    <scope>NUCLEOTIDE SEQUENCE</scope>
    <source>
        <strain evidence="4">ChiHile30-977</strain>
    </source>
</reference>
<dbReference type="GO" id="GO:0016787">
    <property type="term" value="F:hydrolase activity"/>
    <property type="evidence" value="ECO:0007669"/>
    <property type="project" value="UniProtKB-KW"/>
</dbReference>
<dbReference type="InterPro" id="IPR050698">
    <property type="entry name" value="MBL"/>
</dbReference>
<dbReference type="SUPFAM" id="SSF56281">
    <property type="entry name" value="Metallo-hydrolase/oxidoreductase"/>
    <property type="match status" value="1"/>
</dbReference>
<dbReference type="CDD" id="cd16295">
    <property type="entry name" value="TTHA0252-CPSF-like_MBL-fold"/>
    <property type="match status" value="1"/>
</dbReference>
<proteinExistence type="predicted"/>
<dbReference type="Gene3D" id="3.60.15.10">
    <property type="entry name" value="Ribonuclease Z/Hydroxyacylglutathione hydrolase-like"/>
    <property type="match status" value="1"/>
</dbReference>
<dbReference type="EMBL" id="DVFI01000016">
    <property type="protein sequence ID" value="HIQ62208.1"/>
    <property type="molecule type" value="Genomic_DNA"/>
</dbReference>
<evidence type="ECO:0000259" key="3">
    <source>
        <dbReference type="SMART" id="SM01027"/>
    </source>
</evidence>
<accession>A0A9D1CIC3</accession>
<dbReference type="SMART" id="SM01027">
    <property type="entry name" value="Beta-Casp"/>
    <property type="match status" value="1"/>
</dbReference>
<dbReference type="GO" id="GO:0004521">
    <property type="term" value="F:RNA endonuclease activity"/>
    <property type="evidence" value="ECO:0007669"/>
    <property type="project" value="TreeGrafter"/>
</dbReference>
<feature type="domain" description="Beta-Casp" evidence="3">
    <location>
        <begin position="253"/>
        <end position="384"/>
    </location>
</feature>
<feature type="domain" description="Metallo-beta-lactamase" evidence="2">
    <location>
        <begin position="13"/>
        <end position="248"/>
    </location>
</feature>
<evidence type="ECO:0000313" key="4">
    <source>
        <dbReference type="EMBL" id="HIQ62208.1"/>
    </source>
</evidence>
<dbReference type="Pfam" id="PF10996">
    <property type="entry name" value="Beta-Casp"/>
    <property type="match status" value="1"/>
</dbReference>
<dbReference type="Pfam" id="PF00753">
    <property type="entry name" value="Lactamase_B"/>
    <property type="match status" value="1"/>
</dbReference>
<dbReference type="Gene3D" id="3.40.50.10890">
    <property type="match status" value="1"/>
</dbReference>
<keyword evidence="1" id="KW-0378">Hydrolase</keyword>
<dbReference type="InterPro" id="IPR001279">
    <property type="entry name" value="Metallo-B-lactamas"/>
</dbReference>
<dbReference type="InterPro" id="IPR022712">
    <property type="entry name" value="Beta_Casp"/>
</dbReference>
<dbReference type="Pfam" id="PF07521">
    <property type="entry name" value="RMMBL"/>
    <property type="match status" value="1"/>
</dbReference>
<dbReference type="SMART" id="SM00849">
    <property type="entry name" value="Lactamase_B"/>
    <property type="match status" value="1"/>
</dbReference>
<dbReference type="InterPro" id="IPR036866">
    <property type="entry name" value="RibonucZ/Hydroxyglut_hydro"/>
</dbReference>
<name>A0A9D1CIC3_9FIRM</name>
<dbReference type="PANTHER" id="PTHR11203">
    <property type="entry name" value="CLEAVAGE AND POLYADENYLATION SPECIFICITY FACTOR FAMILY MEMBER"/>
    <property type="match status" value="1"/>
</dbReference>
<evidence type="ECO:0000259" key="2">
    <source>
        <dbReference type="SMART" id="SM00849"/>
    </source>
</evidence>
<dbReference type="PANTHER" id="PTHR11203:SF37">
    <property type="entry name" value="INTEGRATOR COMPLEX SUBUNIT 11"/>
    <property type="match status" value="1"/>
</dbReference>
<dbReference type="AlphaFoldDB" id="A0A9D1CIC3"/>
<sequence length="554" mass="61828">MKIRFCGAVDSVTGSCHMISTSRHTVLLDCGMYQGGRELEARNEAPFPFDPRDIECVLLSHAHIDHCGRLPLLVKRGFTGPIYCTDATADLLRIMLPDCAHIQQQDTERANRKAMRRGDAPKEPTYTMADVDKTLRQVRPVLYDQLFPINDQMHAVFNEAGHILGSAITELWTQEDEGTVKLVFTGDIGMPHRPILRDPKKIKKADVVIMESTYGDRLHTPNPDSVAELIHIICQTVTRGGNVIIPAFAVGRTQELIYSLNRFYESSQPPLHDILDSVDVYIDSPMAISTTQVFRRNAQVFDEETRAYILSGDNPLDFKNLRFSRTADDSRALNMDERPKVIIAASGMCDAGRIRHHLKHNLWNEKASVVFVGYQAEGTLGRALLDGAKSVTLFGEKIAVRAQIHQLAGFSGHADADGLMDWVRGLQQPPRALFLVHGEDDAKEALADRIRREHGYLCQAIRKDTEVEIGAQVRMTHEELARDMLGDANVYKAVEKLSAVRDQLDALLQSGTLEAQASMSTDRLARLQQIALQMEKDALNLGMTATEKNEEKPG</sequence>
<dbReference type="InterPro" id="IPR011108">
    <property type="entry name" value="RMMBL"/>
</dbReference>
<organism evidence="4 5">
    <name type="scientific">Candidatus Avichristensenella intestinipullorum</name>
    <dbReference type="NCBI Taxonomy" id="2840693"/>
    <lineage>
        <taxon>Bacteria</taxon>
        <taxon>Bacillati</taxon>
        <taxon>Bacillota</taxon>
        <taxon>Clostridia</taxon>
        <taxon>Candidatus Avichristensenella</taxon>
    </lineage>
</organism>